<sequence>MVDVAAERESRLATLHPVFRELDAAVHAYVDLVREAPNLTDDQIEARLLTSGTEQSVATGCVTFVPLAFGRVVVTHLGVNVSDTFVEYDLATKSETEKPFAEQFEYIWAKNVVDIYQRSPDYNEAFKAISIRSAELSAVNNALNGGCDPDSLRESTIAPPTVFVGTPPKQWWQFWK</sequence>
<proteinExistence type="predicted"/>
<dbReference type="Proteomes" id="UP000322887">
    <property type="component" value="Chromosome"/>
</dbReference>
<name>A0ABX5YMC5_9PLAN</name>
<organism evidence="1 2">
    <name type="scientific">Gimesia maris</name>
    <dbReference type="NCBI Taxonomy" id="122"/>
    <lineage>
        <taxon>Bacteria</taxon>
        <taxon>Pseudomonadati</taxon>
        <taxon>Planctomycetota</taxon>
        <taxon>Planctomycetia</taxon>
        <taxon>Planctomycetales</taxon>
        <taxon>Planctomycetaceae</taxon>
        <taxon>Gimesia</taxon>
    </lineage>
</organism>
<evidence type="ECO:0008006" key="3">
    <source>
        <dbReference type="Google" id="ProtNLM"/>
    </source>
</evidence>
<keyword evidence="2" id="KW-1185">Reference proteome</keyword>
<dbReference type="RefSeq" id="WP_002646131.1">
    <property type="nucleotide sequence ID" value="NZ_CP036353.1"/>
</dbReference>
<evidence type="ECO:0000313" key="1">
    <source>
        <dbReference type="EMBL" id="QEG16768.1"/>
    </source>
</evidence>
<reference evidence="1 2" key="1">
    <citation type="submission" date="2019-08" db="EMBL/GenBank/DDBJ databases">
        <title>Deep-cultivation of Planctomycetes and their phenomic and genomic characterization uncovers novel biology.</title>
        <authorList>
            <person name="Wiegand S."/>
            <person name="Jogler M."/>
            <person name="Boedeker C."/>
            <person name="Pinto D."/>
            <person name="Vollmers J."/>
            <person name="Rivas-Marin E."/>
            <person name="Kohn T."/>
            <person name="Peeters S.H."/>
            <person name="Heuer A."/>
            <person name="Rast P."/>
            <person name="Oberbeckmann S."/>
            <person name="Bunk B."/>
            <person name="Jeske O."/>
            <person name="Meyerdierks A."/>
            <person name="Storesund J.E."/>
            <person name="Kallscheuer N."/>
            <person name="Luecker S."/>
            <person name="Lage O.M."/>
            <person name="Pohl T."/>
            <person name="Merkel B.J."/>
            <person name="Hornburger P."/>
            <person name="Mueller R.-W."/>
            <person name="Bruemmer F."/>
            <person name="Labrenz M."/>
            <person name="Spormann A.M."/>
            <person name="Op den Camp H."/>
            <person name="Overmann J."/>
            <person name="Amann R."/>
            <person name="Jetten M.S.M."/>
            <person name="Mascher T."/>
            <person name="Medema M.H."/>
            <person name="Devos D.P."/>
            <person name="Kaster A.-K."/>
            <person name="Ovreas L."/>
            <person name="Rohde M."/>
            <person name="Galperin M.Y."/>
            <person name="Jogler C."/>
        </authorList>
    </citation>
    <scope>NUCLEOTIDE SEQUENCE [LARGE SCALE GENOMIC DNA]</scope>
    <source>
        <strain evidence="1 2">DSM 8797</strain>
    </source>
</reference>
<protein>
    <recommendedName>
        <fullName evidence="3">DUF1320 domain-containing protein</fullName>
    </recommendedName>
</protein>
<gene>
    <name evidence="1" type="ORF">GmarT_26360</name>
</gene>
<evidence type="ECO:0000313" key="2">
    <source>
        <dbReference type="Proteomes" id="UP000322887"/>
    </source>
</evidence>
<accession>A0ABX5YMC5</accession>
<dbReference type="EMBL" id="CP042910">
    <property type="protein sequence ID" value="QEG16768.1"/>
    <property type="molecule type" value="Genomic_DNA"/>
</dbReference>
<dbReference type="GeneID" id="98647192"/>